<evidence type="ECO:0000313" key="3">
    <source>
        <dbReference type="EMBL" id="MDC1792896.1"/>
    </source>
</evidence>
<gene>
    <name evidence="3" type="ORF">POY73_01940</name>
    <name evidence="4" type="ORF">RVH16_15860</name>
</gene>
<feature type="domain" description="Acyltransferase 3" evidence="2">
    <location>
        <begin position="10"/>
        <end position="70"/>
    </location>
</feature>
<evidence type="ECO:0000313" key="4">
    <source>
        <dbReference type="EMBL" id="MDU0246171.1"/>
    </source>
</evidence>
<proteinExistence type="predicted"/>
<dbReference type="EMBL" id="JAWDEU010000002">
    <property type="protein sequence ID" value="MDU0246171.1"/>
    <property type="molecule type" value="Genomic_DNA"/>
</dbReference>
<dbReference type="Proteomes" id="UP001181247">
    <property type="component" value="Unassembled WGS sequence"/>
</dbReference>
<dbReference type="RefSeq" id="WP_147331174.1">
    <property type="nucleotide sequence ID" value="NZ_CAXTGW010000003.1"/>
</dbReference>
<reference evidence="3 6" key="1">
    <citation type="submission" date="2022-10" db="EMBL/GenBank/DDBJ databases">
        <title>Human gut microbiome strain richness.</title>
        <authorList>
            <person name="Chen-Liaw A."/>
        </authorList>
    </citation>
    <scope>NUCLEOTIDE SEQUENCE [LARGE SCALE GENOMIC DNA]</scope>
    <source>
        <strain evidence="3 6">D53st1_B1_D53t1_180928</strain>
    </source>
</reference>
<dbReference type="Proteomes" id="UP001215818">
    <property type="component" value="Unassembled WGS sequence"/>
</dbReference>
<evidence type="ECO:0000313" key="6">
    <source>
        <dbReference type="Proteomes" id="UP001215818"/>
    </source>
</evidence>
<evidence type="ECO:0000259" key="2">
    <source>
        <dbReference type="Pfam" id="PF01757"/>
    </source>
</evidence>
<dbReference type="EMBL" id="JAQNRK010000001">
    <property type="protein sequence ID" value="MDC1792896.1"/>
    <property type="molecule type" value="Genomic_DNA"/>
</dbReference>
<comment type="caution">
    <text evidence="4">The sequence shown here is derived from an EMBL/GenBank/DDBJ whole genome shotgun (WGS) entry which is preliminary data.</text>
</comment>
<keyword evidence="1" id="KW-0472">Membrane</keyword>
<dbReference type="GO" id="GO:0016747">
    <property type="term" value="F:acyltransferase activity, transferring groups other than amino-acyl groups"/>
    <property type="evidence" value="ECO:0007669"/>
    <property type="project" value="InterPro"/>
</dbReference>
<feature type="transmembrane region" description="Helical" evidence="1">
    <location>
        <begin position="40"/>
        <end position="58"/>
    </location>
</feature>
<dbReference type="Pfam" id="PF01757">
    <property type="entry name" value="Acyl_transf_3"/>
    <property type="match status" value="1"/>
</dbReference>
<evidence type="ECO:0000313" key="5">
    <source>
        <dbReference type="Proteomes" id="UP001181247"/>
    </source>
</evidence>
<keyword evidence="1" id="KW-0812">Transmembrane</keyword>
<name>A0AAE4L4E7_BACUN</name>
<protein>
    <recommendedName>
        <fullName evidence="2">Acyltransferase 3 domain-containing protein</fullName>
    </recommendedName>
</protein>
<organism evidence="4 5">
    <name type="scientific">Bacteroides uniformis</name>
    <dbReference type="NCBI Taxonomy" id="820"/>
    <lineage>
        <taxon>Bacteria</taxon>
        <taxon>Pseudomonadati</taxon>
        <taxon>Bacteroidota</taxon>
        <taxon>Bacteroidia</taxon>
        <taxon>Bacteroidales</taxon>
        <taxon>Bacteroidaceae</taxon>
        <taxon>Bacteroides</taxon>
    </lineage>
</organism>
<reference evidence="4" key="2">
    <citation type="submission" date="2023-10" db="EMBL/GenBank/DDBJ databases">
        <title>Genome of Potential pathogenic bacteria in Crohn's disease.</title>
        <authorList>
            <person name="Rodriguez-Palacios A."/>
        </authorList>
    </citation>
    <scope>NUCLEOTIDE SEQUENCE</scope>
    <source>
        <strain evidence="4">CavFT-hAR50</strain>
    </source>
</reference>
<sequence>MFRNKTTLMCLSILGVICYHLCLRGIHIGRLNVGYAGTDVFMLLSGYGIAKSLAHNSIKQFYIHRLRRILPL</sequence>
<dbReference type="InterPro" id="IPR002656">
    <property type="entry name" value="Acyl_transf_3_dom"/>
</dbReference>
<accession>A0AAE4L4E7</accession>
<evidence type="ECO:0000256" key="1">
    <source>
        <dbReference type="SAM" id="Phobius"/>
    </source>
</evidence>
<dbReference type="AlphaFoldDB" id="A0AAE4L4E7"/>
<keyword evidence="1" id="KW-1133">Transmembrane helix</keyword>